<keyword evidence="2" id="KW-1185">Reference proteome</keyword>
<reference evidence="1" key="1">
    <citation type="submission" date="2016-03" db="EMBL/GenBank/DDBJ databases">
        <title>Mechanisms controlling the formation of the plant cell surface in tip-growing cells are functionally conserved among land plants.</title>
        <authorList>
            <person name="Honkanen S."/>
            <person name="Jones V.A."/>
            <person name="Morieri G."/>
            <person name="Champion C."/>
            <person name="Hetherington A.J."/>
            <person name="Kelly S."/>
            <person name="Saint-Marcoux D."/>
            <person name="Proust H."/>
            <person name="Prescott H."/>
            <person name="Dolan L."/>
        </authorList>
    </citation>
    <scope>NUCLEOTIDE SEQUENCE [LARGE SCALE GENOMIC DNA]</scope>
    <source>
        <tissue evidence="1">Whole gametophyte</tissue>
    </source>
</reference>
<protein>
    <submittedName>
        <fullName evidence="1">Uncharacterized protein</fullName>
    </submittedName>
</protein>
<evidence type="ECO:0000313" key="1">
    <source>
        <dbReference type="EMBL" id="OAE22349.1"/>
    </source>
</evidence>
<sequence length="147" mass="16472">MSTETWKRQKTLQRDMILTYGARDRCTSKAQDPCVVSSGLAHRSPPLGRTRAFKRWEAEPDEDLRDLRTAGGPLAARVLSLEMHSTIFVSVYDPLRGELTVLRSPAPHRSSSSHVSPSVLLPARVRGATAYFAWYFAWSLLPTFVAQ</sequence>
<name>A0A176VN27_MARPO</name>
<dbReference type="AlphaFoldDB" id="A0A176VN27"/>
<dbReference type="EMBL" id="LVLJ01003216">
    <property type="protein sequence ID" value="OAE22349.1"/>
    <property type="molecule type" value="Genomic_DNA"/>
</dbReference>
<comment type="caution">
    <text evidence="1">The sequence shown here is derived from an EMBL/GenBank/DDBJ whole genome shotgun (WGS) entry which is preliminary data.</text>
</comment>
<organism evidence="1 2">
    <name type="scientific">Marchantia polymorpha subsp. ruderalis</name>
    <dbReference type="NCBI Taxonomy" id="1480154"/>
    <lineage>
        <taxon>Eukaryota</taxon>
        <taxon>Viridiplantae</taxon>
        <taxon>Streptophyta</taxon>
        <taxon>Embryophyta</taxon>
        <taxon>Marchantiophyta</taxon>
        <taxon>Marchantiopsida</taxon>
        <taxon>Marchantiidae</taxon>
        <taxon>Marchantiales</taxon>
        <taxon>Marchantiaceae</taxon>
        <taxon>Marchantia</taxon>
    </lineage>
</organism>
<accession>A0A176VN27</accession>
<evidence type="ECO:0000313" key="2">
    <source>
        <dbReference type="Proteomes" id="UP000077202"/>
    </source>
</evidence>
<proteinExistence type="predicted"/>
<dbReference type="Proteomes" id="UP000077202">
    <property type="component" value="Unassembled WGS sequence"/>
</dbReference>
<gene>
    <name evidence="1" type="ORF">AXG93_1024s1170</name>
</gene>